<keyword evidence="2" id="KW-1185">Reference proteome</keyword>
<sequence length="41" mass="4156">MTFDASLSLLFAAVAFGYLVGTPGRLPCVNPPSCSPVELGG</sequence>
<gene>
    <name evidence="1" type="ORF">BHAOGJBA_6256</name>
</gene>
<evidence type="ECO:0000313" key="1">
    <source>
        <dbReference type="EMBL" id="GJD92700.1"/>
    </source>
</evidence>
<evidence type="ECO:0000313" key="2">
    <source>
        <dbReference type="Proteomes" id="UP001055247"/>
    </source>
</evidence>
<reference evidence="1" key="2">
    <citation type="submission" date="2021-08" db="EMBL/GenBank/DDBJ databases">
        <authorList>
            <person name="Tani A."/>
            <person name="Ola A."/>
            <person name="Ogura Y."/>
            <person name="Katsura K."/>
            <person name="Hayashi T."/>
        </authorList>
    </citation>
    <scope>NUCLEOTIDE SEQUENCE</scope>
    <source>
        <strain evidence="1">DSM 16372</strain>
    </source>
</reference>
<accession>A0AAV5A129</accession>
<organism evidence="1 2">
    <name type="scientific">Methylobacterium hispanicum</name>
    <dbReference type="NCBI Taxonomy" id="270350"/>
    <lineage>
        <taxon>Bacteria</taxon>
        <taxon>Pseudomonadati</taxon>
        <taxon>Pseudomonadota</taxon>
        <taxon>Alphaproteobacteria</taxon>
        <taxon>Hyphomicrobiales</taxon>
        <taxon>Methylobacteriaceae</taxon>
        <taxon>Methylobacterium</taxon>
    </lineage>
</organism>
<dbReference type="AlphaFoldDB" id="A0AAV5A129"/>
<protein>
    <submittedName>
        <fullName evidence="1">Uncharacterized protein</fullName>
    </submittedName>
</protein>
<reference evidence="1" key="1">
    <citation type="journal article" date="2016" name="Front. Microbiol.">
        <title>Genome Sequence of the Piezophilic, Mesophilic Sulfate-Reducing Bacterium Desulfovibrio indicus J2T.</title>
        <authorList>
            <person name="Cao J."/>
            <person name="Maignien L."/>
            <person name="Shao Z."/>
            <person name="Alain K."/>
            <person name="Jebbar M."/>
        </authorList>
    </citation>
    <scope>NUCLEOTIDE SEQUENCE</scope>
    <source>
        <strain evidence="1">DSM 16372</strain>
    </source>
</reference>
<comment type="caution">
    <text evidence="1">The sequence shown here is derived from an EMBL/GenBank/DDBJ whole genome shotgun (WGS) entry which is preliminary data.</text>
</comment>
<name>A0AAV5A129_9HYPH</name>
<dbReference type="Proteomes" id="UP001055247">
    <property type="component" value="Unassembled WGS sequence"/>
</dbReference>
<dbReference type="EMBL" id="BPQO01000056">
    <property type="protein sequence ID" value="GJD92700.1"/>
    <property type="molecule type" value="Genomic_DNA"/>
</dbReference>
<proteinExistence type="predicted"/>